<name>A4ADT7_9GAMM</name>
<organism evidence="2 3">
    <name type="scientific">Congregibacter litoralis KT71</name>
    <dbReference type="NCBI Taxonomy" id="314285"/>
    <lineage>
        <taxon>Bacteria</taxon>
        <taxon>Pseudomonadati</taxon>
        <taxon>Pseudomonadota</taxon>
        <taxon>Gammaproteobacteria</taxon>
        <taxon>Cellvibrionales</taxon>
        <taxon>Halieaceae</taxon>
        <taxon>Congregibacter</taxon>
    </lineage>
</organism>
<keyword evidence="1" id="KW-1133">Transmembrane helix</keyword>
<evidence type="ECO:0000313" key="2">
    <source>
        <dbReference type="EMBL" id="EAQ95819.2"/>
    </source>
</evidence>
<dbReference type="Pfam" id="PF16074">
    <property type="entry name" value="PilW"/>
    <property type="match status" value="1"/>
</dbReference>
<proteinExistence type="predicted"/>
<dbReference type="RefSeq" id="WP_023660405.1">
    <property type="nucleotide sequence ID" value="NZ_CM002299.1"/>
</dbReference>
<dbReference type="HOGENOM" id="CLU_052493_1_0_6"/>
<feature type="transmembrane region" description="Helical" evidence="1">
    <location>
        <begin position="20"/>
        <end position="43"/>
    </location>
</feature>
<keyword evidence="1" id="KW-0812">Transmembrane</keyword>
<gene>
    <name evidence="2" type="ORF">KT71_19612</name>
</gene>
<dbReference type="AlphaFoldDB" id="A4ADT7"/>
<dbReference type="Proteomes" id="UP000019205">
    <property type="component" value="Chromosome"/>
</dbReference>
<dbReference type="EMBL" id="AAOA02000005">
    <property type="protein sequence ID" value="EAQ95819.2"/>
    <property type="molecule type" value="Genomic_DNA"/>
</dbReference>
<dbReference type="InterPro" id="IPR032092">
    <property type="entry name" value="PilW"/>
</dbReference>
<evidence type="ECO:0000313" key="3">
    <source>
        <dbReference type="Proteomes" id="UP000019205"/>
    </source>
</evidence>
<dbReference type="eggNOG" id="COG4966">
    <property type="taxonomic scope" value="Bacteria"/>
</dbReference>
<dbReference type="GO" id="GO:0043683">
    <property type="term" value="P:type IV pilus assembly"/>
    <property type="evidence" value="ECO:0007669"/>
    <property type="project" value="InterPro"/>
</dbReference>
<dbReference type="InterPro" id="IPR012902">
    <property type="entry name" value="N_methyl_site"/>
</dbReference>
<accession>A4ADT7</accession>
<sequence>MTLGNGTRWQQGFTLTELLVSLVLGLFVVGGVLSALLGGLESFRTTDSLSRMQESGRFALELLRRDIRQAGYTGCRSRLRAEVPRLTGSLSNNLIRNTLNPAPVGAVDALSFAFDFADPLMGYEATGSGTGSSWTAGVAGIPAATANPLLTNPRDDSDILVAVTPRGFGLGVPALFLGTDPIIVNTGNDLAVGNVVMVSDCTSAAITQITGIATAAGQDSLTHAIGLVTPGPNTGPGNHTVNLGRSFSVGAEVVPIERVAYYVADSAVTGRPALFRNGLEIAEDIEDLQVEYGVDTTGDTRINQYVTAAGMLVIATPGPAWENVLAVRVHLRISSGEENNLAEQPVTLNYAGTTFTADAADLRLHQVFTSTISIRNRLL</sequence>
<dbReference type="Pfam" id="PF07963">
    <property type="entry name" value="N_methyl"/>
    <property type="match status" value="1"/>
</dbReference>
<dbReference type="NCBIfam" id="TIGR02532">
    <property type="entry name" value="IV_pilin_GFxxxE"/>
    <property type="match status" value="1"/>
</dbReference>
<keyword evidence="3" id="KW-1185">Reference proteome</keyword>
<comment type="caution">
    <text evidence="2">The sequence shown here is derived from an EMBL/GenBank/DDBJ whole genome shotgun (WGS) entry which is preliminary data.</text>
</comment>
<evidence type="ECO:0000256" key="1">
    <source>
        <dbReference type="SAM" id="Phobius"/>
    </source>
</evidence>
<reference evidence="2 3" key="1">
    <citation type="journal article" date="2007" name="Proc. Natl. Acad. Sci. U.S.A.">
        <title>Characterization of a marine gammaproteobacterium capable of aerobic anoxygenic photosynthesis.</title>
        <authorList>
            <person name="Fuchs B.M."/>
            <person name="Spring S."/>
            <person name="Teeling H."/>
            <person name="Quast C."/>
            <person name="Wulf J."/>
            <person name="Schattenhofer M."/>
            <person name="Yan S."/>
            <person name="Ferriera S."/>
            <person name="Johnson J."/>
            <person name="Glockner F.O."/>
            <person name="Amann R."/>
        </authorList>
    </citation>
    <scope>NUCLEOTIDE SEQUENCE [LARGE SCALE GENOMIC DNA]</scope>
    <source>
        <strain evidence="2">KT71</strain>
    </source>
</reference>
<dbReference type="STRING" id="314285.KT71_19612"/>
<keyword evidence="1" id="KW-0472">Membrane</keyword>
<reference evidence="2 3" key="2">
    <citation type="journal article" date="2009" name="PLoS ONE">
        <title>The photosynthetic apparatus and its regulation in the aerobic gammaproteobacterium Congregibacter litoralis gen. nov., sp. nov.</title>
        <authorList>
            <person name="Spring S."/>
            <person name="Lunsdorf H."/>
            <person name="Fuchs B.M."/>
            <person name="Tindall B.J."/>
        </authorList>
    </citation>
    <scope>NUCLEOTIDE SEQUENCE [LARGE SCALE GENOMIC DNA]</scope>
    <source>
        <strain evidence="2">KT71</strain>
    </source>
</reference>
<protein>
    <submittedName>
        <fullName evidence="2">Prepilin-type N-terminal cleavage/methylation domain protein</fullName>
    </submittedName>
</protein>